<name>A0A9W9LMW1_9EURO</name>
<feature type="domain" description="2EXR" evidence="1">
    <location>
        <begin position="8"/>
        <end position="50"/>
    </location>
</feature>
<accession>A0A9W9LMW1</accession>
<sequence>MENNNQEFHFFSQLPTELRLAIWRICLPNRVVEIDYPWDEGVNFYPNLPPSHGGSFMFDYLDNTLDGEVYLRERIGALQKLQYGGVVMHLIIVRTTFETAAKTGLFGLLGDAYIQLVDISDEARLNALFDFAEKCESEANGSITISELLGSIEPDNWDAEDFGHVIFSAAVG</sequence>
<protein>
    <recommendedName>
        <fullName evidence="1">2EXR domain-containing protein</fullName>
    </recommendedName>
</protein>
<evidence type="ECO:0000313" key="3">
    <source>
        <dbReference type="Proteomes" id="UP001149163"/>
    </source>
</evidence>
<reference evidence="2" key="1">
    <citation type="submission" date="2022-11" db="EMBL/GenBank/DDBJ databases">
        <authorList>
            <person name="Petersen C."/>
        </authorList>
    </citation>
    <scope>NUCLEOTIDE SEQUENCE</scope>
    <source>
        <strain evidence="2">IBT 26290</strain>
    </source>
</reference>
<organism evidence="2 3">
    <name type="scientific">Penicillium canariense</name>
    <dbReference type="NCBI Taxonomy" id="189055"/>
    <lineage>
        <taxon>Eukaryota</taxon>
        <taxon>Fungi</taxon>
        <taxon>Dikarya</taxon>
        <taxon>Ascomycota</taxon>
        <taxon>Pezizomycotina</taxon>
        <taxon>Eurotiomycetes</taxon>
        <taxon>Eurotiomycetidae</taxon>
        <taxon>Eurotiales</taxon>
        <taxon>Aspergillaceae</taxon>
        <taxon>Penicillium</taxon>
    </lineage>
</organism>
<dbReference type="OrthoDB" id="3540486at2759"/>
<proteinExistence type="predicted"/>
<dbReference type="Pfam" id="PF20150">
    <property type="entry name" value="2EXR"/>
    <property type="match status" value="1"/>
</dbReference>
<reference evidence="2" key="2">
    <citation type="journal article" date="2023" name="IMA Fungus">
        <title>Comparative genomic study of the Penicillium genus elucidates a diverse pangenome and 15 lateral gene transfer events.</title>
        <authorList>
            <person name="Petersen C."/>
            <person name="Sorensen T."/>
            <person name="Nielsen M.R."/>
            <person name="Sondergaard T.E."/>
            <person name="Sorensen J.L."/>
            <person name="Fitzpatrick D.A."/>
            <person name="Frisvad J.C."/>
            <person name="Nielsen K.L."/>
        </authorList>
    </citation>
    <scope>NUCLEOTIDE SEQUENCE</scope>
    <source>
        <strain evidence="2">IBT 26290</strain>
    </source>
</reference>
<dbReference type="InterPro" id="IPR045518">
    <property type="entry name" value="2EXR"/>
</dbReference>
<dbReference type="AlphaFoldDB" id="A0A9W9LMW1"/>
<dbReference type="GeneID" id="81427356"/>
<comment type="caution">
    <text evidence="2">The sequence shown here is derived from an EMBL/GenBank/DDBJ whole genome shotgun (WGS) entry which is preliminary data.</text>
</comment>
<gene>
    <name evidence="2" type="ORF">N7482_006055</name>
</gene>
<evidence type="ECO:0000259" key="1">
    <source>
        <dbReference type="Pfam" id="PF20150"/>
    </source>
</evidence>
<evidence type="ECO:0000313" key="2">
    <source>
        <dbReference type="EMBL" id="KAJ5167274.1"/>
    </source>
</evidence>
<keyword evidence="3" id="KW-1185">Reference proteome</keyword>
<dbReference type="RefSeq" id="XP_056543735.1">
    <property type="nucleotide sequence ID" value="XM_056688180.1"/>
</dbReference>
<dbReference type="EMBL" id="JAPQKN010000003">
    <property type="protein sequence ID" value="KAJ5167274.1"/>
    <property type="molecule type" value="Genomic_DNA"/>
</dbReference>
<dbReference type="Proteomes" id="UP001149163">
    <property type="component" value="Unassembled WGS sequence"/>
</dbReference>